<comment type="catalytic activity">
    <reaction evidence="27">
        <text>Degradation of blood coagulation factors Va and VIIIa.</text>
        <dbReference type="EC" id="3.4.21.69"/>
    </reaction>
</comment>
<dbReference type="PROSITE" id="PS00010">
    <property type="entry name" value="ASX_HYDROXYL"/>
    <property type="match status" value="1"/>
</dbReference>
<comment type="subcellular location">
    <subcellularLocation>
        <location evidence="3">Cytoplasm</location>
    </subcellularLocation>
    <subcellularLocation>
        <location evidence="2">Endoplasmic reticulum</location>
    </subcellularLocation>
    <subcellularLocation>
        <location evidence="4">Golgi apparatus</location>
    </subcellularLocation>
    <subcellularLocation>
        <location evidence="5">Secreted</location>
    </subcellularLocation>
</comment>
<evidence type="ECO:0000256" key="27">
    <source>
        <dbReference type="ARBA" id="ARBA00036045"/>
    </source>
</evidence>
<evidence type="ECO:0000256" key="17">
    <source>
        <dbReference type="ARBA" id="ARBA00022801"/>
    </source>
</evidence>
<evidence type="ECO:0000256" key="16">
    <source>
        <dbReference type="ARBA" id="ARBA00022737"/>
    </source>
</evidence>
<dbReference type="Pfam" id="PF00008">
    <property type="entry name" value="EGF"/>
    <property type="match status" value="3"/>
</dbReference>
<dbReference type="InterPro" id="IPR035972">
    <property type="entry name" value="GLA-like_dom_SF"/>
</dbReference>
<dbReference type="SMART" id="SM00069">
    <property type="entry name" value="GLA"/>
    <property type="match status" value="3"/>
</dbReference>
<comment type="function">
    <text evidence="28">Protein C is a vitamin K-dependent serine protease that regulates blood coagulation by inactivating factors Va and VIIIa in the presence of calcium ions and phospholipids. Exerts a protective effect on the endothelial cell barrier function.</text>
</comment>
<evidence type="ECO:0000256" key="19">
    <source>
        <dbReference type="ARBA" id="ARBA00022825"/>
    </source>
</evidence>
<dbReference type="PROSITE" id="PS00134">
    <property type="entry name" value="TRYPSIN_HIS"/>
    <property type="match status" value="2"/>
</dbReference>
<feature type="domain" description="Peptidase S1" evidence="39">
    <location>
        <begin position="510"/>
        <end position="743"/>
    </location>
</feature>
<dbReference type="InterPro" id="IPR000742">
    <property type="entry name" value="EGF"/>
</dbReference>
<evidence type="ECO:0000256" key="3">
    <source>
        <dbReference type="ARBA" id="ARBA00004496"/>
    </source>
</evidence>
<dbReference type="GO" id="GO:0005615">
    <property type="term" value="C:extracellular space"/>
    <property type="evidence" value="ECO:0007669"/>
    <property type="project" value="TreeGrafter"/>
</dbReference>
<sequence length="1541" mass="171582">MESSSISMKLVLFISLLCIQACFGVPAAPVFLNKPEANQLLLYRSRRANSFLEELKLGNLERECIEEKCSYEEAKEIFSRPEQLLDCLCYRDYFSAEVDQCQSDPCANGATCLSQDNIYVCICPPNFNGRNCDKEKVLQTYHDCLYMNGGCEHFCTEGADSVPECHCATGYSLAADNRSCVSQGEHIISVNEGTEQTRRVSKIIIHPLYNHTSSDADIALLHLRRNISLDPYVVPICLPSAHGTFARTLDAVRNSVVSGWGRLSQFGPQSSVLQRLEVPRVPLEKCRAHSGLSLTDNMICAGFKEGGRDACQGDSGGPLVTRYNSTWFLSGIVSWGKGCARSDMYGVYTRRANSGWFEELKVGDLERECIEEKCSYEEAREVYEHTEATNEFWKNYNVKNLCLTNPCENNGTCIQMKHSYACMCPAGFHGRNCEHVIKEISDSCLDKNGGCEHFCENELKGRNCSCADGYYLGTDGQSCLTHETFPCGKVPLLSANNSKKSVEHDQRARIVGGSECPRGHCPWQVLLKYGEKGFCGGVIYKPTWIITASHCLEKLAVKYLKIVAGEHDIEVNEGSEQTIEVEKMIMHPNYVSATADNDIALLRLRRPIVYSTYAVPVCLPRKVMAERELWRIRLHTVSGWGRRAEDGPTSRFLRRLKVPRIHTPDCLRENNISLTLNMFCAGYLEGKEDSCKGDSGGPLVTSFGNTTFLLGIVSWGKGCARPGHYGIYTRVSNYLGWIHEHTATMFLRRPDANSVLSRFRRANSGFLEEVKAGNLERECVEEICDYEEAREVFEDDALTKAFWISYHAREPCLTNPCKNNGTCIYLGHSYICQCLEGFEGKYCQEVFEDTLKCLYLNGGCEQFCDGSGWRRKCSCAPGYALGEDRKSCHAQVPFPCGKAPLQNTQTELIRAVGGNQCPNGHCPWQVLLKYDGESLCGGALVDTNWILTAAHCVNKTDVKYLKVITGEHNIDMVDGTEQEFTVSQVIIHESYDPASADGDLALLRLGKPATLSNYTVPVCLPTLEFARTELDAVRFHTISGWGQHTKGGNVQSSQSSKSVSPVLRLLAVPFLSKPECSVKSGLNITDNMFCAGYFEGSQESCREDDDGDACISQPCLNKGVCKDGIGRYTCFCPELFRGYNCEIAIPQLCEVNNGGCEHFCKVDQKKETAVCSCAKGYKLADDRKACTSVEPFKCGYVFPKTTRSILVYHPTEDVNNTDGDTSPNSVPVTLDQENIVAFTANKTVTNFTQSQTDLKSLFGLIEPSPTIMEEPVLPESYGDTRIVNGEDCPPGECPWQALLMNEDKIGFCGGTILNQYFILSAAHCMNLSRSITVILGETDTLVREGREAVHDVEQVLVHTSYQPDTYHNDIALIKLVKPITFTKYILPACLPERDFAERVLMQQDNGMVSGFGRLQEGGLQATYLQRLSVPYIDRSICKESTKFIISPRMFCAGYGRVEKDACQGDSGGPHVTKYKNTWFVTGVVSWGEGCARKDKYGIYTQVSKYLRWIESVIEQVTAESKINEKSRAKRWATGHVPVIQM</sequence>
<keyword evidence="17 36" id="KW-0378">Hydrolase</keyword>
<dbReference type="FunFam" id="2.10.25.10:FF:000123">
    <property type="entry name" value="Crumbs homolog 1 (Drosophila)"/>
    <property type="match status" value="1"/>
</dbReference>
<feature type="domain" description="EGF-like" evidence="38">
    <location>
        <begin position="1106"/>
        <end position="1142"/>
    </location>
</feature>
<protein>
    <recommendedName>
        <fullName evidence="7">Coagulation factor VII</fullName>
        <ecNumber evidence="6">3.4.21.21</ecNumber>
        <ecNumber evidence="29">3.4.21.69</ecNumber>
    </recommendedName>
    <alternativeName>
        <fullName evidence="33">Anticoagulant protein C</fullName>
    </alternativeName>
    <alternativeName>
        <fullName evidence="31">Autoprothrombin IIA</fullName>
    </alternativeName>
    <alternativeName>
        <fullName evidence="32">Blood coagulation factor XIV</fullName>
    </alternativeName>
    <alternativeName>
        <fullName evidence="26">Serum prothrombin conversion accelerator</fullName>
    </alternativeName>
    <alternativeName>
        <fullName evidence="30">Vitamin K-dependent protein C</fullName>
    </alternativeName>
</protein>
<evidence type="ECO:0000256" key="6">
    <source>
        <dbReference type="ARBA" id="ARBA00012069"/>
    </source>
</evidence>
<dbReference type="InterPro" id="IPR000294">
    <property type="entry name" value="GLA_domain"/>
</dbReference>
<evidence type="ECO:0000256" key="22">
    <source>
        <dbReference type="ARBA" id="ARBA00023084"/>
    </source>
</evidence>
<evidence type="ECO:0000256" key="37">
    <source>
        <dbReference type="SAM" id="SignalP"/>
    </source>
</evidence>
<dbReference type="Gene3D" id="2.10.25.10">
    <property type="entry name" value="Laminin"/>
    <property type="match status" value="8"/>
</dbReference>
<evidence type="ECO:0000256" key="33">
    <source>
        <dbReference type="ARBA" id="ARBA00042906"/>
    </source>
</evidence>
<dbReference type="Pfam" id="PF00594">
    <property type="entry name" value="Gla"/>
    <property type="match status" value="3"/>
</dbReference>
<evidence type="ECO:0000256" key="32">
    <source>
        <dbReference type="ARBA" id="ARBA00042403"/>
    </source>
</evidence>
<dbReference type="Gene3D" id="2.40.10.10">
    <property type="entry name" value="Trypsin-like serine proteases"/>
    <property type="match status" value="8"/>
</dbReference>
<dbReference type="PROSITE" id="PS00135">
    <property type="entry name" value="TRYPSIN_SER"/>
    <property type="match status" value="2"/>
</dbReference>
<evidence type="ECO:0000259" key="40">
    <source>
        <dbReference type="PROSITE" id="PS50998"/>
    </source>
</evidence>
<comment type="caution">
    <text evidence="35">Lacks conserved residue(s) required for the propagation of feature annotation.</text>
</comment>
<dbReference type="GO" id="GO:0005783">
    <property type="term" value="C:endoplasmic reticulum"/>
    <property type="evidence" value="ECO:0007669"/>
    <property type="project" value="UniProtKB-SubCell"/>
</dbReference>
<evidence type="ECO:0000313" key="41">
    <source>
        <dbReference type="EMBL" id="TSK17789.1"/>
    </source>
</evidence>
<evidence type="ECO:0000256" key="2">
    <source>
        <dbReference type="ARBA" id="ARBA00004240"/>
    </source>
</evidence>
<dbReference type="FunFam" id="4.10.740.10:FF:000001">
    <property type="entry name" value="vitamin K-dependent protein S"/>
    <property type="match status" value="3"/>
</dbReference>
<keyword evidence="23" id="KW-0865">Zymogen</keyword>
<evidence type="ECO:0000256" key="29">
    <source>
        <dbReference type="ARBA" id="ARBA00038995"/>
    </source>
</evidence>
<dbReference type="GO" id="GO:0005509">
    <property type="term" value="F:calcium ion binding"/>
    <property type="evidence" value="ECO:0007669"/>
    <property type="project" value="InterPro"/>
</dbReference>
<evidence type="ECO:0000256" key="10">
    <source>
        <dbReference type="ARBA" id="ARBA00022525"/>
    </source>
</evidence>
<dbReference type="InterPro" id="IPR043504">
    <property type="entry name" value="Peptidase_S1_PA_chymotrypsin"/>
</dbReference>
<comment type="catalytic activity">
    <reaction evidence="1">
        <text>Selective cleavage of Arg-|-Ile bond in factor X to form factor Xa.</text>
        <dbReference type="EC" id="3.4.21.21"/>
    </reaction>
</comment>
<evidence type="ECO:0000256" key="5">
    <source>
        <dbReference type="ARBA" id="ARBA00004613"/>
    </source>
</evidence>
<dbReference type="SUPFAM" id="SSF57630">
    <property type="entry name" value="GLA-domain"/>
    <property type="match status" value="3"/>
</dbReference>
<evidence type="ECO:0000256" key="8">
    <source>
        <dbReference type="ARBA" id="ARBA00022479"/>
    </source>
</evidence>
<keyword evidence="14" id="KW-0356">Hemostasis</keyword>
<feature type="signal peptide" evidence="37">
    <location>
        <begin position="1"/>
        <end position="24"/>
    </location>
</feature>
<dbReference type="InterPro" id="IPR050442">
    <property type="entry name" value="Peptidase_S1_coag_factors"/>
</dbReference>
<keyword evidence="12 36" id="KW-0645">Protease</keyword>
<accession>A0A556TKB7</accession>
<keyword evidence="8" id="KW-0301">Gamma-carboxyglutamic acid</keyword>
<evidence type="ECO:0000256" key="30">
    <source>
        <dbReference type="ARBA" id="ARBA00040219"/>
    </source>
</evidence>
<dbReference type="InterPro" id="IPR033116">
    <property type="entry name" value="TRYPSIN_SER"/>
</dbReference>
<comment type="function">
    <text evidence="34">Initiates the extrinsic pathway of blood coagulation. Serine protease that circulates in the blood in a zymogen form. Factor VII is converted to factor VIIa by factor Xa, factor XIIa, factor IXa, or thrombin by minor proteolysis. In the presence of tissue factor and calcium ions, factor VIIa then converts factor X to factor Xa by limited proteolysis. Factor VIIa also converts factor IX to factor IXa in the presence of tissue factor and calcium.</text>
</comment>
<keyword evidence="21" id="KW-0333">Golgi apparatus</keyword>
<feature type="disulfide bond" evidence="35">
    <location>
        <begin position="1132"/>
        <end position="1141"/>
    </location>
</feature>
<keyword evidence="11 35" id="KW-0245">EGF-like domain</keyword>
<feature type="disulfide bond" evidence="35">
    <location>
        <begin position="834"/>
        <end position="843"/>
    </location>
</feature>
<proteinExistence type="predicted"/>
<evidence type="ECO:0000256" key="26">
    <source>
        <dbReference type="ARBA" id="ARBA00030307"/>
    </source>
</evidence>
<feature type="domain" description="EGF-like" evidence="38">
    <location>
        <begin position="398"/>
        <end position="434"/>
    </location>
</feature>
<dbReference type="Pfam" id="PF14670">
    <property type="entry name" value="FXa_inhibition"/>
    <property type="match status" value="3"/>
</dbReference>
<dbReference type="SMART" id="SM00020">
    <property type="entry name" value="Tryp_SPc"/>
    <property type="match status" value="4"/>
</dbReference>
<comment type="caution">
    <text evidence="41">The sequence shown here is derived from an EMBL/GenBank/DDBJ whole genome shotgun (WGS) entry which is preliminary data.</text>
</comment>
<dbReference type="PRINTS" id="PR00722">
    <property type="entry name" value="CHYMOTRYPSIN"/>
</dbReference>
<dbReference type="PROSITE" id="PS01186">
    <property type="entry name" value="EGF_2"/>
    <property type="match status" value="2"/>
</dbReference>
<evidence type="ECO:0000259" key="38">
    <source>
        <dbReference type="PROSITE" id="PS50026"/>
    </source>
</evidence>
<evidence type="ECO:0000256" key="18">
    <source>
        <dbReference type="ARBA" id="ARBA00022824"/>
    </source>
</evidence>
<dbReference type="PRINTS" id="PR00001">
    <property type="entry name" value="GLABLOOD"/>
</dbReference>
<dbReference type="GO" id="GO:0005794">
    <property type="term" value="C:Golgi apparatus"/>
    <property type="evidence" value="ECO:0007669"/>
    <property type="project" value="UniProtKB-SubCell"/>
</dbReference>
<keyword evidence="42" id="KW-1185">Reference proteome</keyword>
<dbReference type="InterPro" id="IPR017857">
    <property type="entry name" value="Coagulation_fac-like_Gla_dom"/>
</dbReference>
<dbReference type="GO" id="GO:0006508">
    <property type="term" value="P:proteolysis"/>
    <property type="evidence" value="ECO:0007669"/>
    <property type="project" value="UniProtKB-KW"/>
</dbReference>
<evidence type="ECO:0000256" key="24">
    <source>
        <dbReference type="ARBA" id="ARBA00023157"/>
    </source>
</evidence>
<dbReference type="InterPro" id="IPR018114">
    <property type="entry name" value="TRYPSIN_HIS"/>
</dbReference>
<dbReference type="EC" id="3.4.21.21" evidence="6"/>
<keyword evidence="18" id="KW-0256">Endoplasmic reticulum</keyword>
<evidence type="ECO:0000256" key="23">
    <source>
        <dbReference type="ARBA" id="ARBA00023145"/>
    </source>
</evidence>
<evidence type="ECO:0000256" key="1">
    <source>
        <dbReference type="ARBA" id="ARBA00001355"/>
    </source>
</evidence>
<dbReference type="SUPFAM" id="SSF57184">
    <property type="entry name" value="Growth factor receptor domain"/>
    <property type="match status" value="1"/>
</dbReference>
<dbReference type="Pfam" id="PF00089">
    <property type="entry name" value="Trypsin"/>
    <property type="match status" value="4"/>
</dbReference>
<feature type="disulfide bond" evidence="35">
    <location>
        <begin position="123"/>
        <end position="132"/>
    </location>
</feature>
<feature type="domain" description="Gla" evidence="40">
    <location>
        <begin position="762"/>
        <end position="808"/>
    </location>
</feature>
<evidence type="ECO:0000256" key="31">
    <source>
        <dbReference type="ARBA" id="ARBA00041306"/>
    </source>
</evidence>
<gene>
    <name evidence="41" type="ORF">Baya_1169</name>
</gene>
<dbReference type="GO" id="GO:0004252">
    <property type="term" value="F:serine-type endopeptidase activity"/>
    <property type="evidence" value="ECO:0007669"/>
    <property type="project" value="UniProtKB-EC"/>
</dbReference>
<dbReference type="InterPro" id="IPR000152">
    <property type="entry name" value="EGF-type_Asp/Asn_hydroxyl_site"/>
</dbReference>
<feature type="chain" id="PRO_5022011356" description="Coagulation factor VII" evidence="37">
    <location>
        <begin position="25"/>
        <end position="1541"/>
    </location>
</feature>
<dbReference type="GO" id="GO:0007596">
    <property type="term" value="P:blood coagulation"/>
    <property type="evidence" value="ECO:0007669"/>
    <property type="project" value="UniProtKB-KW"/>
</dbReference>
<keyword evidence="10" id="KW-0964">Secreted</keyword>
<dbReference type="InterPro" id="IPR001314">
    <property type="entry name" value="Peptidase_S1A"/>
</dbReference>
<dbReference type="InterPro" id="IPR001254">
    <property type="entry name" value="Trypsin_dom"/>
</dbReference>
<feature type="domain" description="Peptidase S1" evidence="39">
    <location>
        <begin position="166"/>
        <end position="399"/>
    </location>
</feature>
<keyword evidence="13" id="KW-0165">Cleavage on pair of basic residues</keyword>
<organism evidence="41 42">
    <name type="scientific">Bagarius yarrelli</name>
    <name type="common">Goonch</name>
    <name type="synonym">Bagrus yarrelli</name>
    <dbReference type="NCBI Taxonomy" id="175774"/>
    <lineage>
        <taxon>Eukaryota</taxon>
        <taxon>Metazoa</taxon>
        <taxon>Chordata</taxon>
        <taxon>Craniata</taxon>
        <taxon>Vertebrata</taxon>
        <taxon>Euteleostomi</taxon>
        <taxon>Actinopterygii</taxon>
        <taxon>Neopterygii</taxon>
        <taxon>Teleostei</taxon>
        <taxon>Ostariophysi</taxon>
        <taxon>Siluriformes</taxon>
        <taxon>Sisoridae</taxon>
        <taxon>Sisorinae</taxon>
        <taxon>Bagarius</taxon>
    </lineage>
</organism>
<dbReference type="FunFam" id="2.10.25.10:FF:000425">
    <property type="entry name" value="Eyes shut homolog"/>
    <property type="match status" value="1"/>
</dbReference>
<evidence type="ECO:0000256" key="14">
    <source>
        <dbReference type="ARBA" id="ARBA00022696"/>
    </source>
</evidence>
<feature type="domain" description="Peptidase S1" evidence="39">
    <location>
        <begin position="911"/>
        <end position="1130"/>
    </location>
</feature>
<dbReference type="EC" id="3.4.21.69" evidence="29"/>
<dbReference type="CDD" id="cd00190">
    <property type="entry name" value="Tryp_SPc"/>
    <property type="match status" value="4"/>
</dbReference>
<evidence type="ECO:0000256" key="21">
    <source>
        <dbReference type="ARBA" id="ARBA00023034"/>
    </source>
</evidence>
<evidence type="ECO:0000256" key="28">
    <source>
        <dbReference type="ARBA" id="ARBA00037553"/>
    </source>
</evidence>
<evidence type="ECO:0000256" key="35">
    <source>
        <dbReference type="PROSITE-ProRule" id="PRU00076"/>
    </source>
</evidence>
<dbReference type="EMBL" id="VCAZ01000004">
    <property type="protein sequence ID" value="TSK17789.1"/>
    <property type="molecule type" value="Genomic_DNA"/>
</dbReference>
<evidence type="ECO:0000256" key="4">
    <source>
        <dbReference type="ARBA" id="ARBA00004555"/>
    </source>
</evidence>
<evidence type="ECO:0000256" key="9">
    <source>
        <dbReference type="ARBA" id="ARBA00022490"/>
    </source>
</evidence>
<feature type="domain" description="Gla" evidence="40">
    <location>
        <begin position="352"/>
        <end position="398"/>
    </location>
</feature>
<keyword evidence="19 36" id="KW-0720">Serine protease</keyword>
<dbReference type="PANTHER" id="PTHR24278:SF26">
    <property type="entry name" value="COAGULATION FACTOR VII"/>
    <property type="match status" value="1"/>
</dbReference>
<dbReference type="OrthoDB" id="10004439at2759"/>
<feature type="domain" description="Peptidase S1" evidence="39">
    <location>
        <begin position="1282"/>
        <end position="1514"/>
    </location>
</feature>
<dbReference type="FunFam" id="2.40.10.10:FF:000013">
    <property type="entry name" value="Coagulation factor X"/>
    <property type="match status" value="3"/>
</dbReference>
<dbReference type="InterPro" id="IPR009030">
    <property type="entry name" value="Growth_fac_rcpt_cys_sf"/>
</dbReference>
<dbReference type="SMART" id="SM00181">
    <property type="entry name" value="EGF"/>
    <property type="match status" value="8"/>
</dbReference>
<dbReference type="PROSITE" id="PS00022">
    <property type="entry name" value="EGF_1"/>
    <property type="match status" value="4"/>
</dbReference>
<dbReference type="FunFam" id="2.10.25.10:FF:000162">
    <property type="entry name" value="Coagulation factor X (Predicted)"/>
    <property type="match status" value="1"/>
</dbReference>
<dbReference type="PROSITE" id="PS50998">
    <property type="entry name" value="GLA_2"/>
    <property type="match status" value="3"/>
</dbReference>
<feature type="domain" description="EGF-like" evidence="38">
    <location>
        <begin position="97"/>
        <end position="133"/>
    </location>
</feature>
<dbReference type="InterPro" id="IPR001881">
    <property type="entry name" value="EGF-like_Ca-bd_dom"/>
</dbReference>
<evidence type="ECO:0000256" key="11">
    <source>
        <dbReference type="ARBA" id="ARBA00022536"/>
    </source>
</evidence>
<evidence type="ECO:0000256" key="12">
    <source>
        <dbReference type="ARBA" id="ARBA00022670"/>
    </source>
</evidence>
<dbReference type="FunFam" id="2.40.10.10:FF:000011">
    <property type="entry name" value="Coagulation factor X"/>
    <property type="match status" value="1"/>
</dbReference>
<evidence type="ECO:0000256" key="36">
    <source>
        <dbReference type="RuleBase" id="RU363034"/>
    </source>
</evidence>
<evidence type="ECO:0000256" key="34">
    <source>
        <dbReference type="ARBA" id="ARBA00056668"/>
    </source>
</evidence>
<dbReference type="Proteomes" id="UP000319801">
    <property type="component" value="Unassembled WGS sequence"/>
</dbReference>
<dbReference type="PROSITE" id="PS50240">
    <property type="entry name" value="TRYPSIN_DOM"/>
    <property type="match status" value="4"/>
</dbReference>
<keyword evidence="15 37" id="KW-0732">Signal</keyword>
<keyword evidence="25" id="KW-0325">Glycoprotein</keyword>
<evidence type="ECO:0000256" key="7">
    <source>
        <dbReference type="ARBA" id="ARBA00015530"/>
    </source>
</evidence>
<keyword evidence="24 35" id="KW-1015">Disulfide bond</keyword>
<keyword evidence="22" id="KW-0094">Blood coagulation</keyword>
<dbReference type="InterPro" id="IPR009003">
    <property type="entry name" value="Peptidase_S1_PA"/>
</dbReference>
<feature type="disulfide bond" evidence="35">
    <location>
        <begin position="424"/>
        <end position="433"/>
    </location>
</feature>
<evidence type="ECO:0000259" key="39">
    <source>
        <dbReference type="PROSITE" id="PS50240"/>
    </source>
</evidence>
<evidence type="ECO:0000256" key="15">
    <source>
        <dbReference type="ARBA" id="ARBA00022729"/>
    </source>
</evidence>
<reference evidence="41 42" key="1">
    <citation type="journal article" date="2019" name="Genome Biol. Evol.">
        <title>Whole-Genome Sequencing of the Giant Devil Catfish, Bagarius yarrelli.</title>
        <authorList>
            <person name="Jiang W."/>
            <person name="Lv Y."/>
            <person name="Cheng L."/>
            <person name="Yang K."/>
            <person name="Chao B."/>
            <person name="Wang X."/>
            <person name="Li Y."/>
            <person name="Pan X."/>
            <person name="You X."/>
            <person name="Zhang Y."/>
            <person name="Yang J."/>
            <person name="Li J."/>
            <person name="Zhang X."/>
            <person name="Liu S."/>
            <person name="Sun C."/>
            <person name="Yang J."/>
            <person name="Shi Q."/>
        </authorList>
    </citation>
    <scope>NUCLEOTIDE SEQUENCE [LARGE SCALE GENOMIC DNA]</scope>
    <source>
        <strain evidence="41">JWS20170419001</strain>
        <tissue evidence="41">Muscle</tissue>
    </source>
</reference>
<dbReference type="Gene3D" id="4.10.740.10">
    <property type="entry name" value="Coagulation Factor IX"/>
    <property type="match status" value="3"/>
</dbReference>
<dbReference type="PROSITE" id="PS00011">
    <property type="entry name" value="GLA_1"/>
    <property type="match status" value="2"/>
</dbReference>
<keyword evidence="20" id="KW-0106">Calcium</keyword>
<keyword evidence="9" id="KW-0963">Cytoplasm</keyword>
<dbReference type="SUPFAM" id="SSF57196">
    <property type="entry name" value="EGF/Laminin"/>
    <property type="match status" value="4"/>
</dbReference>
<dbReference type="PROSITE" id="PS50026">
    <property type="entry name" value="EGF_3"/>
    <property type="match status" value="4"/>
</dbReference>
<feature type="domain" description="Gla" evidence="40">
    <location>
        <begin position="47"/>
        <end position="95"/>
    </location>
</feature>
<evidence type="ECO:0000256" key="20">
    <source>
        <dbReference type="ARBA" id="ARBA00022837"/>
    </source>
</evidence>
<dbReference type="PANTHER" id="PTHR24278">
    <property type="entry name" value="COAGULATION FACTOR"/>
    <property type="match status" value="1"/>
</dbReference>
<dbReference type="SMART" id="SM00179">
    <property type="entry name" value="EGF_CA"/>
    <property type="match status" value="4"/>
</dbReference>
<keyword evidence="16" id="KW-0677">Repeat</keyword>
<dbReference type="CDD" id="cd00054">
    <property type="entry name" value="EGF_CA"/>
    <property type="match status" value="4"/>
</dbReference>
<evidence type="ECO:0000313" key="42">
    <source>
        <dbReference type="Proteomes" id="UP000319801"/>
    </source>
</evidence>
<evidence type="ECO:0000256" key="13">
    <source>
        <dbReference type="ARBA" id="ARBA00022685"/>
    </source>
</evidence>
<dbReference type="SUPFAM" id="SSF50494">
    <property type="entry name" value="Trypsin-like serine proteases"/>
    <property type="match status" value="4"/>
</dbReference>
<name>A0A556TKB7_BAGYA</name>
<dbReference type="FunFam" id="2.10.25.10:FF:000012">
    <property type="entry name" value="Delta-like protein"/>
    <property type="match status" value="1"/>
</dbReference>
<feature type="domain" description="EGF-like" evidence="38">
    <location>
        <begin position="808"/>
        <end position="844"/>
    </location>
</feature>
<evidence type="ECO:0000256" key="25">
    <source>
        <dbReference type="ARBA" id="ARBA00023180"/>
    </source>
</evidence>